<dbReference type="SUPFAM" id="SSF48452">
    <property type="entry name" value="TPR-like"/>
    <property type="match status" value="1"/>
</dbReference>
<dbReference type="EMBL" id="WWCM01000003">
    <property type="protein sequence ID" value="MYM39075.1"/>
    <property type="molecule type" value="Genomic_DNA"/>
</dbReference>
<protein>
    <submittedName>
        <fullName evidence="1">Tetratricopeptide repeat protein</fullName>
    </submittedName>
</protein>
<organism evidence="1 2">
    <name type="scientific">Duganella qianjiadongensis</name>
    <dbReference type="NCBI Taxonomy" id="2692176"/>
    <lineage>
        <taxon>Bacteria</taxon>
        <taxon>Pseudomonadati</taxon>
        <taxon>Pseudomonadota</taxon>
        <taxon>Betaproteobacteria</taxon>
        <taxon>Burkholderiales</taxon>
        <taxon>Oxalobacteraceae</taxon>
        <taxon>Telluria group</taxon>
        <taxon>Duganella</taxon>
    </lineage>
</organism>
<dbReference type="InterPro" id="IPR011990">
    <property type="entry name" value="TPR-like_helical_dom_sf"/>
</dbReference>
<keyword evidence="2" id="KW-1185">Reference proteome</keyword>
<evidence type="ECO:0000313" key="2">
    <source>
        <dbReference type="Proteomes" id="UP000478090"/>
    </source>
</evidence>
<reference evidence="1 2" key="1">
    <citation type="submission" date="2019-12" db="EMBL/GenBank/DDBJ databases">
        <title>Novel species isolated from a subtropical stream in China.</title>
        <authorList>
            <person name="Lu H."/>
        </authorList>
    </citation>
    <scope>NUCLEOTIDE SEQUENCE [LARGE SCALE GENOMIC DNA]</scope>
    <source>
        <strain evidence="1 2">CY13W</strain>
    </source>
</reference>
<proteinExistence type="predicted"/>
<dbReference type="InterPro" id="IPR052943">
    <property type="entry name" value="TMTC_O-mannosyl-trnsfr"/>
</dbReference>
<dbReference type="PANTHER" id="PTHR44809:SF1">
    <property type="entry name" value="PROTEIN O-MANNOSYL-TRANSFERASE TMTC1"/>
    <property type="match status" value="1"/>
</dbReference>
<dbReference type="Proteomes" id="UP000478090">
    <property type="component" value="Unassembled WGS sequence"/>
</dbReference>
<dbReference type="PANTHER" id="PTHR44809">
    <property type="match status" value="1"/>
</dbReference>
<dbReference type="InterPro" id="IPR019734">
    <property type="entry name" value="TPR_rpt"/>
</dbReference>
<sequence>MASAITRSRTPRPSIWKRAATCCCTPCWSGPGLPELQQRYAEGKHYLHCGELAAAEQCFLDVLEAQPLHAAARANLAYLKGQQGCHAEAEFHYRQALALAPEHVQLRQNFATLLWQMKRLPEAEQLARAALVEAPDDAALLTLLGVILACGQREAEAQQAYQLAIEADPHYARARFNLAYLLLRQGHLREGWPLLAARWEFEALGAAFGCPQWQGVSLHGKSIILALEAGQGDMIQFSRYAALLKQRGARTVALLCQPALKRLFASLNGVDQVFAMNEPCDGGPWDYWSHPMHLPVWFDTTLDNVPAAIPYLASEAALVEYWQSRLPAARLRVGLVWQGNPEFENDGERSLPSLHTLAPLAQVANVALISLQHGVSRAGLGELAQQMQLTVLGDQLRDFADTAAILSQCDLLISVDTAAAHLAGALGVPCWLLLPDYCCDWRWLTQRSDSPWYPSMRLFRQPAGGQTWRPVVEQLRDALMVLAQEVQ</sequence>
<dbReference type="Pfam" id="PF14559">
    <property type="entry name" value="TPR_19"/>
    <property type="match status" value="1"/>
</dbReference>
<comment type="caution">
    <text evidence="1">The sequence shown here is derived from an EMBL/GenBank/DDBJ whole genome shotgun (WGS) entry which is preliminary data.</text>
</comment>
<dbReference type="SUPFAM" id="SSF53756">
    <property type="entry name" value="UDP-Glycosyltransferase/glycogen phosphorylase"/>
    <property type="match status" value="1"/>
</dbReference>
<dbReference type="Gene3D" id="1.25.40.10">
    <property type="entry name" value="Tetratricopeptide repeat domain"/>
    <property type="match status" value="2"/>
</dbReference>
<dbReference type="Gene3D" id="3.40.50.2000">
    <property type="entry name" value="Glycogen Phosphorylase B"/>
    <property type="match status" value="1"/>
</dbReference>
<dbReference type="SMART" id="SM00028">
    <property type="entry name" value="TPR"/>
    <property type="match status" value="4"/>
</dbReference>
<evidence type="ECO:0000313" key="1">
    <source>
        <dbReference type="EMBL" id="MYM39075.1"/>
    </source>
</evidence>
<gene>
    <name evidence="1" type="ORF">GTP27_06990</name>
</gene>
<accession>A0ABW9VJJ1</accession>
<dbReference type="Pfam" id="PF13431">
    <property type="entry name" value="TPR_17"/>
    <property type="match status" value="1"/>
</dbReference>
<name>A0ABW9VJJ1_9BURK</name>